<proteinExistence type="predicted"/>
<dbReference type="EMBL" id="HBGY01007009">
    <property type="protein sequence ID" value="CAD9564131.1"/>
    <property type="molecule type" value="Transcribed_RNA"/>
</dbReference>
<accession>A0A7S2K215</accession>
<name>A0A7S2K215_9STRA</name>
<protein>
    <recommendedName>
        <fullName evidence="2">Sulfotransferase domain-containing protein</fullName>
    </recommendedName>
</protein>
<reference evidence="1" key="1">
    <citation type="submission" date="2021-01" db="EMBL/GenBank/DDBJ databases">
        <authorList>
            <person name="Corre E."/>
            <person name="Pelletier E."/>
            <person name="Niang G."/>
            <person name="Scheremetjew M."/>
            <person name="Finn R."/>
            <person name="Kale V."/>
            <person name="Holt S."/>
            <person name="Cochrane G."/>
            <person name="Meng A."/>
            <person name="Brown T."/>
            <person name="Cohen L."/>
        </authorList>
    </citation>
    <scope>NUCLEOTIDE SEQUENCE</scope>
    <source>
        <strain evidence="1">B650</strain>
    </source>
</reference>
<gene>
    <name evidence="1" type="ORF">LDAN0321_LOCUS4343</name>
</gene>
<dbReference type="AlphaFoldDB" id="A0A7S2K215"/>
<evidence type="ECO:0008006" key="2">
    <source>
        <dbReference type="Google" id="ProtNLM"/>
    </source>
</evidence>
<evidence type="ECO:0000313" key="1">
    <source>
        <dbReference type="EMBL" id="CAD9564131.1"/>
    </source>
</evidence>
<sequence>MKKKNHYQKSLVILLLASGLFAYTVFYALTYHQSYTAGYNNSMQQDEPQTIRLNTRTQQKRPRFILHPGPHKTGTTTIQCDLEDLMEDLVRYDSLVYSGKYQCQRRKAQLQYAKNKFQFPYYMPGNMVCLRDTFVKECDNARPWNEFTTALGAIHDKGNLNVLHSDEGLSRIDAKGLRQLNRALNNHDSWDVSVVIAYRWYFEWIASFYNEIYEAAGHWPELKKWPGRHGGVAIPAFGDFLDIVLRGDVSSLDSSREQFINTVHIVQGDNAFYHPSFVLREKFRRHFADVLIFDIHDFEGDLTANFLCRVLNVKHTCAAQITKSEMEQVKSRNLSVDLHYDILVVAAYEAGYLLNQNLKRMDVVAKAKDRQENLGFSAKDFPMKCLFPSQEEKLLKLSIKYERDIFPERFQNDHDAKKREDALKNGFAKSIAKNKFCSIDATKVLNDEGWKLFFKAL</sequence>
<organism evidence="1">
    <name type="scientific">Leptocylindrus danicus</name>
    <dbReference type="NCBI Taxonomy" id="163516"/>
    <lineage>
        <taxon>Eukaryota</taxon>
        <taxon>Sar</taxon>
        <taxon>Stramenopiles</taxon>
        <taxon>Ochrophyta</taxon>
        <taxon>Bacillariophyta</taxon>
        <taxon>Coscinodiscophyceae</taxon>
        <taxon>Chaetocerotophycidae</taxon>
        <taxon>Leptocylindrales</taxon>
        <taxon>Leptocylindraceae</taxon>
        <taxon>Leptocylindrus</taxon>
    </lineage>
</organism>